<reference evidence="1" key="1">
    <citation type="submission" date="2019-10" db="EMBL/GenBank/DDBJ databases">
        <authorList>
            <consortium name="DOE Joint Genome Institute"/>
            <person name="Kuo A."/>
            <person name="Miyauchi S."/>
            <person name="Kiss E."/>
            <person name="Drula E."/>
            <person name="Kohler A."/>
            <person name="Sanchez-Garcia M."/>
            <person name="Andreopoulos B."/>
            <person name="Barry K.W."/>
            <person name="Bonito G."/>
            <person name="Buee M."/>
            <person name="Carver A."/>
            <person name="Chen C."/>
            <person name="Cichocki N."/>
            <person name="Clum A."/>
            <person name="Culley D."/>
            <person name="Crous P.W."/>
            <person name="Fauchery L."/>
            <person name="Girlanda M."/>
            <person name="Hayes R."/>
            <person name="Keri Z."/>
            <person name="Labutti K."/>
            <person name="Lipzen A."/>
            <person name="Lombard V."/>
            <person name="Magnuson J."/>
            <person name="Maillard F."/>
            <person name="Morin E."/>
            <person name="Murat C."/>
            <person name="Nolan M."/>
            <person name="Ohm R."/>
            <person name="Pangilinan J."/>
            <person name="Pereira M."/>
            <person name="Perotto S."/>
            <person name="Peter M."/>
            <person name="Riley R."/>
            <person name="Sitrit Y."/>
            <person name="Stielow B."/>
            <person name="Szollosi G."/>
            <person name="Zifcakova L."/>
            <person name="Stursova M."/>
            <person name="Spatafora J.W."/>
            <person name="Tedersoo L."/>
            <person name="Vaario L.-M."/>
            <person name="Yamada A."/>
            <person name="Yan M."/>
            <person name="Wang P."/>
            <person name="Xu J."/>
            <person name="Bruns T."/>
            <person name="Baldrian P."/>
            <person name="Vilgalys R."/>
            <person name="Henrissat B."/>
            <person name="Grigoriev I.V."/>
            <person name="Hibbett D."/>
            <person name="Nagy L.G."/>
            <person name="Martin F.M."/>
        </authorList>
    </citation>
    <scope>NUCLEOTIDE SEQUENCE</scope>
    <source>
        <strain evidence="1">P2</strain>
    </source>
</reference>
<evidence type="ECO:0000313" key="1">
    <source>
        <dbReference type="EMBL" id="KAF9647528.1"/>
    </source>
</evidence>
<dbReference type="EMBL" id="MU118031">
    <property type="protein sequence ID" value="KAF9647528.1"/>
    <property type="molecule type" value="Genomic_DNA"/>
</dbReference>
<sequence>MSILGPCMLEFQFSPETEWALVSHHRVLVVLLASPFHKRRFLKVASRKVRLGYSHLLLTHRLLEHPIVVLPFWTTEGFDNYLREMIALPKEGMEEEEVEMEEWRQWSRIAALEREVEELKDRVTRLDGEFGVLLARIEALEWTAPSEYLSVEDLLWMGGEGGVEPMDSVEAAALGLRPDFQDYF</sequence>
<dbReference type="Proteomes" id="UP000886501">
    <property type="component" value="Unassembled WGS sequence"/>
</dbReference>
<accession>A0ACB6ZDV0</accession>
<evidence type="ECO:0000313" key="2">
    <source>
        <dbReference type="Proteomes" id="UP000886501"/>
    </source>
</evidence>
<name>A0ACB6ZDV0_THEGA</name>
<gene>
    <name evidence="1" type="ORF">BDM02DRAFT_3187867</name>
</gene>
<keyword evidence="2" id="KW-1185">Reference proteome</keyword>
<comment type="caution">
    <text evidence="1">The sequence shown here is derived from an EMBL/GenBank/DDBJ whole genome shotgun (WGS) entry which is preliminary data.</text>
</comment>
<proteinExistence type="predicted"/>
<organism evidence="1 2">
    <name type="scientific">Thelephora ganbajun</name>
    <name type="common">Ganba fungus</name>
    <dbReference type="NCBI Taxonomy" id="370292"/>
    <lineage>
        <taxon>Eukaryota</taxon>
        <taxon>Fungi</taxon>
        <taxon>Dikarya</taxon>
        <taxon>Basidiomycota</taxon>
        <taxon>Agaricomycotina</taxon>
        <taxon>Agaricomycetes</taxon>
        <taxon>Thelephorales</taxon>
        <taxon>Thelephoraceae</taxon>
        <taxon>Thelephora</taxon>
    </lineage>
</organism>
<protein>
    <submittedName>
        <fullName evidence="1">Uncharacterized protein</fullName>
    </submittedName>
</protein>
<reference evidence="1" key="2">
    <citation type="journal article" date="2020" name="Nat. Commun.">
        <title>Large-scale genome sequencing of mycorrhizal fungi provides insights into the early evolution of symbiotic traits.</title>
        <authorList>
            <person name="Miyauchi S."/>
            <person name="Kiss E."/>
            <person name="Kuo A."/>
            <person name="Drula E."/>
            <person name="Kohler A."/>
            <person name="Sanchez-Garcia M."/>
            <person name="Morin E."/>
            <person name="Andreopoulos B."/>
            <person name="Barry K.W."/>
            <person name="Bonito G."/>
            <person name="Buee M."/>
            <person name="Carver A."/>
            <person name="Chen C."/>
            <person name="Cichocki N."/>
            <person name="Clum A."/>
            <person name="Culley D."/>
            <person name="Crous P.W."/>
            <person name="Fauchery L."/>
            <person name="Girlanda M."/>
            <person name="Hayes R.D."/>
            <person name="Keri Z."/>
            <person name="LaButti K."/>
            <person name="Lipzen A."/>
            <person name="Lombard V."/>
            <person name="Magnuson J."/>
            <person name="Maillard F."/>
            <person name="Murat C."/>
            <person name="Nolan M."/>
            <person name="Ohm R.A."/>
            <person name="Pangilinan J."/>
            <person name="Pereira M.F."/>
            <person name="Perotto S."/>
            <person name="Peter M."/>
            <person name="Pfister S."/>
            <person name="Riley R."/>
            <person name="Sitrit Y."/>
            <person name="Stielow J.B."/>
            <person name="Szollosi G."/>
            <person name="Zifcakova L."/>
            <person name="Stursova M."/>
            <person name="Spatafora J.W."/>
            <person name="Tedersoo L."/>
            <person name="Vaario L.M."/>
            <person name="Yamada A."/>
            <person name="Yan M."/>
            <person name="Wang P."/>
            <person name="Xu J."/>
            <person name="Bruns T."/>
            <person name="Baldrian P."/>
            <person name="Vilgalys R."/>
            <person name="Dunand C."/>
            <person name="Henrissat B."/>
            <person name="Grigoriev I.V."/>
            <person name="Hibbett D."/>
            <person name="Nagy L.G."/>
            <person name="Martin F.M."/>
        </authorList>
    </citation>
    <scope>NUCLEOTIDE SEQUENCE</scope>
    <source>
        <strain evidence="1">P2</strain>
    </source>
</reference>